<proteinExistence type="inferred from homology"/>
<keyword evidence="7 14" id="KW-0378">Hydrolase</keyword>
<dbReference type="InterPro" id="IPR050582">
    <property type="entry name" value="HAD-like_SerB"/>
</dbReference>
<evidence type="ECO:0000256" key="9">
    <source>
        <dbReference type="ARBA" id="ARBA00023299"/>
    </source>
</evidence>
<dbReference type="PANTHER" id="PTHR43344">
    <property type="entry name" value="PHOSPHOSERINE PHOSPHATASE"/>
    <property type="match status" value="1"/>
</dbReference>
<dbReference type="SFLD" id="SFLDS00003">
    <property type="entry name" value="Haloacid_Dehalogenase"/>
    <property type="match status" value="1"/>
</dbReference>
<dbReference type="SFLD" id="SFLDF00029">
    <property type="entry name" value="phosphoserine_phosphatase"/>
    <property type="match status" value="1"/>
</dbReference>
<comment type="catalytic activity">
    <reaction evidence="12">
        <text>O-phospho-D-serine + H2O = D-serine + phosphate</text>
        <dbReference type="Rhea" id="RHEA:24873"/>
        <dbReference type="ChEBI" id="CHEBI:15377"/>
        <dbReference type="ChEBI" id="CHEBI:35247"/>
        <dbReference type="ChEBI" id="CHEBI:43474"/>
        <dbReference type="ChEBI" id="CHEBI:58680"/>
        <dbReference type="EC" id="3.1.3.3"/>
    </reaction>
</comment>
<evidence type="ECO:0000256" key="7">
    <source>
        <dbReference type="ARBA" id="ARBA00022801"/>
    </source>
</evidence>
<evidence type="ECO:0000256" key="10">
    <source>
        <dbReference type="ARBA" id="ARBA00031693"/>
    </source>
</evidence>
<evidence type="ECO:0000313" key="15">
    <source>
        <dbReference type="Proteomes" id="UP001183176"/>
    </source>
</evidence>
<dbReference type="EMBL" id="JAVREH010000008">
    <property type="protein sequence ID" value="MDT0261574.1"/>
    <property type="molecule type" value="Genomic_DNA"/>
</dbReference>
<dbReference type="RefSeq" id="WP_311422728.1">
    <property type="nucleotide sequence ID" value="NZ_JAVREH010000008.1"/>
</dbReference>
<dbReference type="SFLD" id="SFLDG01136">
    <property type="entry name" value="C1.6:_Phosphoserine_Phosphatas"/>
    <property type="match status" value="1"/>
</dbReference>
<evidence type="ECO:0000256" key="6">
    <source>
        <dbReference type="ARBA" id="ARBA00022723"/>
    </source>
</evidence>
<comment type="similarity">
    <text evidence="3">Belongs to the HAD-like hydrolase superfamily. SerB family.</text>
</comment>
<dbReference type="SUPFAM" id="SSF55021">
    <property type="entry name" value="ACT-like"/>
    <property type="match status" value="2"/>
</dbReference>
<dbReference type="Pfam" id="PF21086">
    <property type="entry name" value="ACT_PSP_2"/>
    <property type="match status" value="1"/>
</dbReference>
<dbReference type="PANTHER" id="PTHR43344:SF2">
    <property type="entry name" value="PHOSPHOSERINE PHOSPHATASE"/>
    <property type="match status" value="1"/>
</dbReference>
<keyword evidence="8" id="KW-0460">Magnesium</keyword>
<name>A0ABU2JAT5_9ACTN</name>
<evidence type="ECO:0000256" key="11">
    <source>
        <dbReference type="ARBA" id="ARBA00048138"/>
    </source>
</evidence>
<comment type="catalytic activity">
    <reaction evidence="11">
        <text>O-phospho-L-serine + H2O = L-serine + phosphate</text>
        <dbReference type="Rhea" id="RHEA:21208"/>
        <dbReference type="ChEBI" id="CHEBI:15377"/>
        <dbReference type="ChEBI" id="CHEBI:33384"/>
        <dbReference type="ChEBI" id="CHEBI:43474"/>
        <dbReference type="ChEBI" id="CHEBI:57524"/>
        <dbReference type="EC" id="3.1.3.3"/>
    </reaction>
</comment>
<dbReference type="Gene3D" id="3.40.50.1000">
    <property type="entry name" value="HAD superfamily/HAD-like"/>
    <property type="match status" value="1"/>
</dbReference>
<dbReference type="NCBIfam" id="TIGR00338">
    <property type="entry name" value="serB"/>
    <property type="match status" value="1"/>
</dbReference>
<dbReference type="Gene3D" id="3.30.70.260">
    <property type="match status" value="2"/>
</dbReference>
<dbReference type="Proteomes" id="UP001183176">
    <property type="component" value="Unassembled WGS sequence"/>
</dbReference>
<dbReference type="SUPFAM" id="SSF56784">
    <property type="entry name" value="HAD-like"/>
    <property type="match status" value="1"/>
</dbReference>
<organism evidence="14 15">
    <name type="scientific">Jatrophihabitans lederbergiae</name>
    <dbReference type="NCBI Taxonomy" id="3075547"/>
    <lineage>
        <taxon>Bacteria</taxon>
        <taxon>Bacillati</taxon>
        <taxon>Actinomycetota</taxon>
        <taxon>Actinomycetes</taxon>
        <taxon>Jatrophihabitantales</taxon>
        <taxon>Jatrophihabitantaceae</taxon>
        <taxon>Jatrophihabitans</taxon>
    </lineage>
</organism>
<dbReference type="NCBIfam" id="TIGR01488">
    <property type="entry name" value="HAD-SF-IB"/>
    <property type="match status" value="1"/>
</dbReference>
<accession>A0ABU2JAT5</accession>
<dbReference type="GO" id="GO:0016787">
    <property type="term" value="F:hydrolase activity"/>
    <property type="evidence" value="ECO:0007669"/>
    <property type="project" value="UniProtKB-KW"/>
</dbReference>
<evidence type="ECO:0000256" key="12">
    <source>
        <dbReference type="ARBA" id="ARBA00048523"/>
    </source>
</evidence>
<dbReference type="InterPro" id="IPR002912">
    <property type="entry name" value="ACT_dom"/>
</dbReference>
<evidence type="ECO:0000256" key="5">
    <source>
        <dbReference type="ARBA" id="ARBA00022605"/>
    </source>
</evidence>
<dbReference type="InterPro" id="IPR004469">
    <property type="entry name" value="PSP"/>
</dbReference>
<evidence type="ECO:0000313" key="14">
    <source>
        <dbReference type="EMBL" id="MDT0261574.1"/>
    </source>
</evidence>
<keyword evidence="5" id="KW-0028">Amino-acid biosynthesis</keyword>
<keyword evidence="9" id="KW-0718">Serine biosynthesis</keyword>
<dbReference type="InterPro" id="IPR045865">
    <property type="entry name" value="ACT-like_dom_sf"/>
</dbReference>
<evidence type="ECO:0000256" key="2">
    <source>
        <dbReference type="ARBA" id="ARBA00005135"/>
    </source>
</evidence>
<dbReference type="CDD" id="cd04870">
    <property type="entry name" value="ACT_PSP_1"/>
    <property type="match status" value="1"/>
</dbReference>
<evidence type="ECO:0000256" key="8">
    <source>
        <dbReference type="ARBA" id="ARBA00022842"/>
    </source>
</evidence>
<comment type="cofactor">
    <cofactor evidence="1">
        <name>Mg(2+)</name>
        <dbReference type="ChEBI" id="CHEBI:18420"/>
    </cofactor>
</comment>
<dbReference type="InterPro" id="IPR036412">
    <property type="entry name" value="HAD-like_sf"/>
</dbReference>
<dbReference type="EC" id="3.1.3.3" evidence="4"/>
<dbReference type="SFLD" id="SFLDG01137">
    <property type="entry name" value="C1.6.1:_Phosphoserine_Phosphat"/>
    <property type="match status" value="1"/>
</dbReference>
<feature type="domain" description="ACT" evidence="13">
    <location>
        <begin position="98"/>
        <end position="177"/>
    </location>
</feature>
<feature type="domain" description="ACT" evidence="13">
    <location>
        <begin position="7"/>
        <end position="87"/>
    </location>
</feature>
<gene>
    <name evidence="14" type="primary">serB</name>
    <name evidence="14" type="ORF">RM423_09230</name>
</gene>
<protein>
    <recommendedName>
        <fullName evidence="4">phosphoserine phosphatase</fullName>
        <ecNumber evidence="4">3.1.3.3</ecNumber>
    </recommendedName>
    <alternativeName>
        <fullName evidence="10">O-phosphoserine phosphohydrolase</fullName>
    </alternativeName>
</protein>
<dbReference type="InterPro" id="IPR023214">
    <property type="entry name" value="HAD_sf"/>
</dbReference>
<sequence length="414" mass="43161">MQPLNVLITVTGRDRPGVTAALFGALAAHDADVIDVEQVVIRERLILGVVLSLRGDPAPLRRSLRTACGALGMEHELVVTEASAVDTVPARHRSKLHVILLGHPLRPGAVADVAQRIAAVGGNIDSVTQLSVFPVSSLDLIVGDADEEALREALARAAAETGLDIAVEAAGLARRAKRLVVLDVDSTLVQGEGIDELARCAGVLDEVTAITAGAMGGSLDFAESLTARVELLAGLPVADVERVRDALVLTPGARTLVRTLKRLGYTVGVVSGGFTALTDRFVDELGLDFAAANVLEVRDGRLTGRVIGDVVDRAGKASALRRYAEQFGVPLAQTVAIGDGANDIDMLRAAGLGIAFNAKAALRANAEVSVNQPFLDAVLYILGIPRSDIEVADSQLDDNDVANSEVADGAVVVR</sequence>
<keyword evidence="15" id="KW-1185">Reference proteome</keyword>
<evidence type="ECO:0000256" key="4">
    <source>
        <dbReference type="ARBA" id="ARBA00012640"/>
    </source>
</evidence>
<dbReference type="PROSITE" id="PS51671">
    <property type="entry name" value="ACT"/>
    <property type="match status" value="2"/>
</dbReference>
<dbReference type="InterPro" id="IPR049148">
    <property type="entry name" value="PSP_ACT"/>
</dbReference>
<evidence type="ECO:0000256" key="1">
    <source>
        <dbReference type="ARBA" id="ARBA00001946"/>
    </source>
</evidence>
<evidence type="ECO:0000259" key="13">
    <source>
        <dbReference type="PROSITE" id="PS51671"/>
    </source>
</evidence>
<keyword evidence="6" id="KW-0479">Metal-binding</keyword>
<dbReference type="CDD" id="cd07500">
    <property type="entry name" value="HAD_PSP"/>
    <property type="match status" value="1"/>
</dbReference>
<evidence type="ECO:0000256" key="3">
    <source>
        <dbReference type="ARBA" id="ARBA00009184"/>
    </source>
</evidence>
<comment type="pathway">
    <text evidence="2">Amino-acid biosynthesis; L-serine biosynthesis; L-serine from 3-phospho-D-glycerate: step 3/3.</text>
</comment>
<dbReference type="Pfam" id="PF12710">
    <property type="entry name" value="HAD"/>
    <property type="match status" value="1"/>
</dbReference>
<dbReference type="Pfam" id="PF13740">
    <property type="entry name" value="ACT_6"/>
    <property type="match status" value="1"/>
</dbReference>
<comment type="caution">
    <text evidence="14">The sequence shown here is derived from an EMBL/GenBank/DDBJ whole genome shotgun (WGS) entry which is preliminary data.</text>
</comment>
<reference evidence="15" key="1">
    <citation type="submission" date="2023-07" db="EMBL/GenBank/DDBJ databases">
        <title>30 novel species of actinomycetes from the DSMZ collection.</title>
        <authorList>
            <person name="Nouioui I."/>
        </authorList>
    </citation>
    <scope>NUCLEOTIDE SEQUENCE [LARGE SCALE GENOMIC DNA]</scope>
    <source>
        <strain evidence="15">DSM 44399</strain>
    </source>
</reference>